<keyword evidence="12" id="KW-1003">Cell membrane</keyword>
<dbReference type="PROSITE" id="PS50846">
    <property type="entry name" value="HMA_2"/>
    <property type="match status" value="1"/>
</dbReference>
<accession>A0ABS6HEN1</accession>
<evidence type="ECO:0000259" key="14">
    <source>
        <dbReference type="PROSITE" id="PS50846"/>
    </source>
</evidence>
<dbReference type="InterPro" id="IPR023214">
    <property type="entry name" value="HAD_sf"/>
</dbReference>
<evidence type="ECO:0000256" key="11">
    <source>
        <dbReference type="ARBA" id="ARBA00047308"/>
    </source>
</evidence>
<keyword evidence="9 12" id="KW-0472">Membrane</keyword>
<feature type="transmembrane region" description="Helical" evidence="12">
    <location>
        <begin position="379"/>
        <end position="402"/>
    </location>
</feature>
<dbReference type="EC" id="7.2.2.12" evidence="10"/>
<feature type="transmembrane region" description="Helical" evidence="12">
    <location>
        <begin position="351"/>
        <end position="373"/>
    </location>
</feature>
<feature type="transmembrane region" description="Helical" evidence="12">
    <location>
        <begin position="150"/>
        <end position="169"/>
    </location>
</feature>
<dbReference type="Proteomes" id="UP000689967">
    <property type="component" value="Unassembled WGS sequence"/>
</dbReference>
<name>A0ABS6HEN1_9PROT</name>
<feature type="transmembrane region" description="Helical" evidence="12">
    <location>
        <begin position="689"/>
        <end position="707"/>
    </location>
</feature>
<evidence type="ECO:0000256" key="3">
    <source>
        <dbReference type="ARBA" id="ARBA00022692"/>
    </source>
</evidence>
<evidence type="ECO:0000256" key="5">
    <source>
        <dbReference type="ARBA" id="ARBA00022741"/>
    </source>
</evidence>
<evidence type="ECO:0000256" key="12">
    <source>
        <dbReference type="RuleBase" id="RU362081"/>
    </source>
</evidence>
<dbReference type="SFLD" id="SFLDF00027">
    <property type="entry name" value="p-type_atpase"/>
    <property type="match status" value="1"/>
</dbReference>
<dbReference type="InterPro" id="IPR018303">
    <property type="entry name" value="ATPase_P-typ_P_site"/>
</dbReference>
<evidence type="ECO:0000256" key="9">
    <source>
        <dbReference type="ARBA" id="ARBA00023136"/>
    </source>
</evidence>
<reference evidence="15 16" key="1">
    <citation type="submission" date="2021-01" db="EMBL/GenBank/DDBJ databases">
        <title>Roseomonas sp. nov, a bacterium isolated from an oil production mixture in Yumen Oilfield.</title>
        <authorList>
            <person name="Wu D."/>
        </authorList>
    </citation>
    <scope>NUCLEOTIDE SEQUENCE [LARGE SCALE GENOMIC DNA]</scope>
    <source>
        <strain evidence="15 16">ROY-5-3</strain>
    </source>
</reference>
<keyword evidence="3 12" id="KW-0812">Transmembrane</keyword>
<dbReference type="PRINTS" id="PR00119">
    <property type="entry name" value="CATATPASE"/>
</dbReference>
<keyword evidence="4 12" id="KW-0479">Metal-binding</keyword>
<keyword evidence="7" id="KW-1278">Translocase</keyword>
<evidence type="ECO:0000313" key="15">
    <source>
        <dbReference type="EMBL" id="MBU8547217.1"/>
    </source>
</evidence>
<dbReference type="InterPro" id="IPR023298">
    <property type="entry name" value="ATPase_P-typ_TM_dom_sf"/>
</dbReference>
<evidence type="ECO:0000256" key="13">
    <source>
        <dbReference type="SAM" id="MobiDB-lite"/>
    </source>
</evidence>
<dbReference type="InterPro" id="IPR036163">
    <property type="entry name" value="HMA_dom_sf"/>
</dbReference>
<dbReference type="Pfam" id="PF00702">
    <property type="entry name" value="Hydrolase"/>
    <property type="match status" value="1"/>
</dbReference>
<comment type="caution">
    <text evidence="15">The sequence shown here is derived from an EMBL/GenBank/DDBJ whole genome shotgun (WGS) entry which is preliminary data.</text>
</comment>
<dbReference type="RefSeq" id="WP_171970238.1">
    <property type="nucleotide sequence ID" value="NZ_JAERQM010000013.1"/>
</dbReference>
<dbReference type="NCBIfam" id="TIGR01511">
    <property type="entry name" value="ATPase-IB1_Cu"/>
    <property type="match status" value="1"/>
</dbReference>
<keyword evidence="8 12" id="KW-1133">Transmembrane helix</keyword>
<evidence type="ECO:0000256" key="1">
    <source>
        <dbReference type="ARBA" id="ARBA00004141"/>
    </source>
</evidence>
<dbReference type="InterPro" id="IPR023299">
    <property type="entry name" value="ATPase_P-typ_cyto_dom_N"/>
</dbReference>
<dbReference type="PANTHER" id="PTHR48085">
    <property type="entry name" value="CADMIUM/ZINC-TRANSPORTING ATPASE HMA2-RELATED"/>
    <property type="match status" value="1"/>
</dbReference>
<dbReference type="NCBIfam" id="TIGR01525">
    <property type="entry name" value="ATPase-IB_hvy"/>
    <property type="match status" value="1"/>
</dbReference>
<dbReference type="Gene3D" id="2.70.150.10">
    <property type="entry name" value="Calcium-transporting ATPase, cytoplasmic transduction domain A"/>
    <property type="match status" value="1"/>
</dbReference>
<dbReference type="PROSITE" id="PS00154">
    <property type="entry name" value="ATPASE_E1_E2"/>
    <property type="match status" value="1"/>
</dbReference>
<dbReference type="InterPro" id="IPR027256">
    <property type="entry name" value="P-typ_ATPase_IB"/>
</dbReference>
<organism evidence="15 16">
    <name type="scientific">Falsiroseomonas oleicola</name>
    <dbReference type="NCBI Taxonomy" id="2801474"/>
    <lineage>
        <taxon>Bacteria</taxon>
        <taxon>Pseudomonadati</taxon>
        <taxon>Pseudomonadota</taxon>
        <taxon>Alphaproteobacteria</taxon>
        <taxon>Acetobacterales</taxon>
        <taxon>Roseomonadaceae</taxon>
        <taxon>Falsiroseomonas</taxon>
    </lineage>
</organism>
<evidence type="ECO:0000256" key="10">
    <source>
        <dbReference type="ARBA" id="ARBA00039097"/>
    </source>
</evidence>
<proteinExistence type="inferred from homology"/>
<dbReference type="SFLD" id="SFLDS00003">
    <property type="entry name" value="Haloacid_Dehalogenase"/>
    <property type="match status" value="1"/>
</dbReference>
<dbReference type="InterPro" id="IPR044492">
    <property type="entry name" value="P_typ_ATPase_HD_dom"/>
</dbReference>
<keyword evidence="6 12" id="KW-0067">ATP-binding</keyword>
<dbReference type="NCBIfam" id="TIGR01512">
    <property type="entry name" value="ATPase-IB2_Cd"/>
    <property type="match status" value="1"/>
</dbReference>
<feature type="domain" description="HMA" evidence="14">
    <location>
        <begin position="1"/>
        <end position="57"/>
    </location>
</feature>
<feature type="compositionally biased region" description="Basic and acidic residues" evidence="13">
    <location>
        <begin position="78"/>
        <end position="94"/>
    </location>
</feature>
<dbReference type="SUPFAM" id="SSF56784">
    <property type="entry name" value="HAD-like"/>
    <property type="match status" value="1"/>
</dbReference>
<evidence type="ECO:0000256" key="2">
    <source>
        <dbReference type="ARBA" id="ARBA00006024"/>
    </source>
</evidence>
<comment type="similarity">
    <text evidence="2 12">Belongs to the cation transport ATPase (P-type) (TC 3.A.3) family. Type IB subfamily.</text>
</comment>
<gene>
    <name evidence="15" type="primary">cadA</name>
    <name evidence="15" type="ORF">JJQ90_26100</name>
</gene>
<dbReference type="SUPFAM" id="SSF81653">
    <property type="entry name" value="Calcium ATPase, transduction domain A"/>
    <property type="match status" value="1"/>
</dbReference>
<feature type="compositionally biased region" description="Low complexity" evidence="13">
    <location>
        <begin position="62"/>
        <end position="77"/>
    </location>
</feature>
<dbReference type="PANTHER" id="PTHR48085:SF5">
    <property type="entry name" value="CADMIUM_ZINC-TRANSPORTING ATPASE HMA4-RELATED"/>
    <property type="match status" value="1"/>
</dbReference>
<dbReference type="InterPro" id="IPR008250">
    <property type="entry name" value="ATPase_P-typ_transduc_dom_A_sf"/>
</dbReference>
<evidence type="ECO:0000256" key="7">
    <source>
        <dbReference type="ARBA" id="ARBA00022967"/>
    </source>
</evidence>
<dbReference type="Gene3D" id="3.30.70.100">
    <property type="match status" value="1"/>
</dbReference>
<keyword evidence="5 12" id="KW-0547">Nucleotide-binding</keyword>
<dbReference type="Gene3D" id="3.40.1110.10">
    <property type="entry name" value="Calcium-transporting ATPase, cytoplasmic domain N"/>
    <property type="match status" value="1"/>
</dbReference>
<dbReference type="Pfam" id="PF00403">
    <property type="entry name" value="HMA"/>
    <property type="match status" value="1"/>
</dbReference>
<dbReference type="InterPro" id="IPR036412">
    <property type="entry name" value="HAD-like_sf"/>
</dbReference>
<dbReference type="InterPro" id="IPR051014">
    <property type="entry name" value="Cation_Transport_ATPase_IB"/>
</dbReference>
<feature type="region of interest" description="Disordered" evidence="13">
    <location>
        <begin position="62"/>
        <end position="112"/>
    </location>
</feature>
<dbReference type="SUPFAM" id="SSF81665">
    <property type="entry name" value="Calcium ATPase, transmembrane domain M"/>
    <property type="match status" value="1"/>
</dbReference>
<feature type="transmembrane region" description="Helical" evidence="12">
    <location>
        <begin position="126"/>
        <end position="144"/>
    </location>
</feature>
<dbReference type="PROSITE" id="PS01229">
    <property type="entry name" value="COF_2"/>
    <property type="match status" value="1"/>
</dbReference>
<dbReference type="NCBIfam" id="TIGR01494">
    <property type="entry name" value="ATPase_P-type"/>
    <property type="match status" value="1"/>
</dbReference>
<evidence type="ECO:0000256" key="8">
    <source>
        <dbReference type="ARBA" id="ARBA00022989"/>
    </source>
</evidence>
<dbReference type="EMBL" id="JAERQM010000013">
    <property type="protein sequence ID" value="MBU8547217.1"/>
    <property type="molecule type" value="Genomic_DNA"/>
</dbReference>
<evidence type="ECO:0000256" key="4">
    <source>
        <dbReference type="ARBA" id="ARBA00022723"/>
    </source>
</evidence>
<evidence type="ECO:0000313" key="16">
    <source>
        <dbReference type="Proteomes" id="UP000689967"/>
    </source>
</evidence>
<protein>
    <recommendedName>
        <fullName evidence="10">P-type Zn(2+) transporter</fullName>
        <ecNumber evidence="10">7.2.2.12</ecNumber>
    </recommendedName>
</protein>
<dbReference type="Gene3D" id="3.40.50.1000">
    <property type="entry name" value="HAD superfamily/HAD-like"/>
    <property type="match status" value="1"/>
</dbReference>
<comment type="catalytic activity">
    <reaction evidence="11">
        <text>Zn(2+)(in) + ATP + H2O = Zn(2+)(out) + ADP + phosphate + H(+)</text>
        <dbReference type="Rhea" id="RHEA:20621"/>
        <dbReference type="ChEBI" id="CHEBI:15377"/>
        <dbReference type="ChEBI" id="CHEBI:15378"/>
        <dbReference type="ChEBI" id="CHEBI:29105"/>
        <dbReference type="ChEBI" id="CHEBI:30616"/>
        <dbReference type="ChEBI" id="CHEBI:43474"/>
        <dbReference type="ChEBI" id="CHEBI:456216"/>
        <dbReference type="EC" id="7.2.2.12"/>
    </reaction>
</comment>
<sequence>MDCASCVAKVTKAVERLPGVSGVEVNLMAERLTLDLDTAGRPEAVEAQVAALGYSTKRLDGAATAAGPGGAAPTCGPDHPHDHDHEDGHSHESASAKPAAHGHSHTDHEDPVDATKSWWATGKAKLVWLLGALVLGAYALSLVLPEQLTYPLFLVATAVALFPFGRRAIALARVGSPFSIETLMCTAAIGAVVIGAAEEAAVVVLLFAIGELLENVAAGRARAGIRALADLMPRVALRVRPDGTTEQLPADRLAIGDLVLIRPGDRVPCDGTIEEGTSALDESPVTGESIPVARGLGEAVIAGSINADGVLRVRVTRAASDNTIARIIRMVEEAAASRAPTQRFIERFSEWWTPGAMIVSALVILLPPFLFGWDWGTSVYRGLAVLLIACPCALVISVPAAMASGLSAGARRGLLVKGGAALEAIGAARTVAFDKTGTLTEGHPRVTEILPAPGQMEQQVLELAASVEQGSAHPLAKAVLAEASARSLTLPTATDLAAIPGKAVTAMIGGRRISVGSPRHAREAGAQLGILEMRLARLESQGKTVAVVLADGTTLGLIALRDEPRVDAKEGIAALSTLGVRSVMLTGDNRRTGEAIAVSLGLDVKAELLPDDKLREIGRLMEGGPVVMVGDGINDAPALAAASVGVAMGGGTDVALESADAAVLKDRVTGVAELVSLSRATMANVKQNVAVAVGLKGVFLVTTLIGLTGLWPAILADTGATVLVTLNALRLLRWRPQA</sequence>
<dbReference type="CDD" id="cd00371">
    <property type="entry name" value="HMA"/>
    <property type="match status" value="1"/>
</dbReference>
<dbReference type="Pfam" id="PF00122">
    <property type="entry name" value="E1-E2_ATPase"/>
    <property type="match status" value="1"/>
</dbReference>
<dbReference type="SUPFAM" id="SSF55008">
    <property type="entry name" value="HMA, heavy metal-associated domain"/>
    <property type="match status" value="1"/>
</dbReference>
<dbReference type="InterPro" id="IPR001757">
    <property type="entry name" value="P_typ_ATPase"/>
</dbReference>
<dbReference type="InterPro" id="IPR059000">
    <property type="entry name" value="ATPase_P-type_domA"/>
</dbReference>
<keyword evidence="16" id="KW-1185">Reference proteome</keyword>
<comment type="subcellular location">
    <subcellularLocation>
        <location evidence="12">Cell membrane</location>
    </subcellularLocation>
    <subcellularLocation>
        <location evidence="1">Membrane</location>
        <topology evidence="1">Multi-pass membrane protein</topology>
    </subcellularLocation>
</comment>
<dbReference type="SFLD" id="SFLDG00002">
    <property type="entry name" value="C1.7:_P-type_atpase_like"/>
    <property type="match status" value="1"/>
</dbReference>
<dbReference type="InterPro" id="IPR006121">
    <property type="entry name" value="HMA_dom"/>
</dbReference>
<evidence type="ECO:0000256" key="6">
    <source>
        <dbReference type="ARBA" id="ARBA00022840"/>
    </source>
</evidence>